<dbReference type="EMBL" id="LAZR01000049">
    <property type="protein sequence ID" value="KKN98917.1"/>
    <property type="molecule type" value="Genomic_DNA"/>
</dbReference>
<protein>
    <submittedName>
        <fullName evidence="1">Uncharacterized protein</fullName>
    </submittedName>
</protein>
<proteinExistence type="predicted"/>
<sequence length="367" mass="40211">MARVGPNQDINDPTTIIDVAYQYQQQSNDFGDLLAQSLSQNPNATGDPIVDIVIPLRMEDGSTQFIRGVDISFSDNVHSYDTTLVASANILTYIDLAERFREYWNTLNNVVDQVNDFDYTIETTIDPIGPTVSHPGTGQTRTHGSLGGTEYNEYSYTYSPLVSLSEPTWHGFGPTDYNQITYPELLSQLSIINLTRSLSSLITWETNYWYDKFSDSSGSLRSGSARFTKHEQYAPPISQQYIQFYNSGDITITISISMSIVSTFDTRFAASIASWAEIDDLNVYPNPFAGTKSLLSSYIIQSQELLSPGGTISLSDTRDVDIPPGKSAFVGCFGSSGTTFGGVATVGTISVSLTLEDETITHAVSVV</sequence>
<evidence type="ECO:0000313" key="1">
    <source>
        <dbReference type="EMBL" id="KKN98917.1"/>
    </source>
</evidence>
<reference evidence="1" key="1">
    <citation type="journal article" date="2015" name="Nature">
        <title>Complex archaea that bridge the gap between prokaryotes and eukaryotes.</title>
        <authorList>
            <person name="Spang A."/>
            <person name="Saw J.H."/>
            <person name="Jorgensen S.L."/>
            <person name="Zaremba-Niedzwiedzka K."/>
            <person name="Martijn J."/>
            <person name="Lind A.E."/>
            <person name="van Eijk R."/>
            <person name="Schleper C."/>
            <person name="Guy L."/>
            <person name="Ettema T.J."/>
        </authorList>
    </citation>
    <scope>NUCLEOTIDE SEQUENCE</scope>
</reference>
<gene>
    <name evidence="1" type="ORF">LCGC14_0141620</name>
</gene>
<comment type="caution">
    <text evidence="1">The sequence shown here is derived from an EMBL/GenBank/DDBJ whole genome shotgun (WGS) entry which is preliminary data.</text>
</comment>
<organism evidence="1">
    <name type="scientific">marine sediment metagenome</name>
    <dbReference type="NCBI Taxonomy" id="412755"/>
    <lineage>
        <taxon>unclassified sequences</taxon>
        <taxon>metagenomes</taxon>
        <taxon>ecological metagenomes</taxon>
    </lineage>
</organism>
<dbReference type="AlphaFoldDB" id="A0A0F9VGG3"/>
<accession>A0A0F9VGG3</accession>
<name>A0A0F9VGG3_9ZZZZ</name>